<accession>A0AAJ5TWX6</accession>
<sequence length="296" mass="34851">MKSDAKSESITSLSERIEQLERIIESSKVYIRAIIEKIRYQGKIKIVNKLNGNPLHPEYQSSFPDLLTPTPKPKNENDFYPFKGLDENFDLEGRKDILKTDQSLKNRMNKTIQEAYYSNFISNNEWIVSDQLNSFHNIRFTIKNFQKNYESLKLSDNLDRKFMSDSNPFFFIVNNDFIPINNRQKMLEDFKKIIPNVESQKLISTYANQKFLYQSYLQLISEHPEIDQYQVKNSRNIYKVNFLNDGSIKLVATNLSDLDTNNDNNYVQKYKSFGIRATIIFPPNNSPIMKYSHFVK</sequence>
<dbReference type="AlphaFoldDB" id="A0AAJ5TWX6"/>
<name>A0AAJ5TWX6_9GAMM</name>
<evidence type="ECO:0000313" key="2">
    <source>
        <dbReference type="Proteomes" id="UP001163094"/>
    </source>
</evidence>
<dbReference type="SMR" id="A0AAJ5TWX6"/>
<dbReference type="EMBL" id="CP113409">
    <property type="protein sequence ID" value="WAI11759.1"/>
    <property type="molecule type" value="Genomic_DNA"/>
</dbReference>
<reference evidence="1" key="1">
    <citation type="submission" date="2022-11" db="EMBL/GenBank/DDBJ databases">
        <title>The whole genome sequencing of pests is an important tool to study the evolution of the plant-insect interaction and insecticide resistance.</title>
        <authorList>
            <person name="Kananovich Y."/>
        </authorList>
    </citation>
    <scope>NUCLEOTIDE SEQUENCE</scope>
    <source>
        <strain evidence="1">BSU_Mac_2017</strain>
    </source>
</reference>
<proteinExistence type="predicted"/>
<gene>
    <name evidence="1" type="ORF">OW721_02985</name>
</gene>
<dbReference type="Proteomes" id="UP001163094">
    <property type="component" value="Chromosome"/>
</dbReference>
<organism evidence="1 2">
    <name type="scientific">Buchnera aphidicola</name>
    <name type="common">Macrosiphum albifrons</name>
    <dbReference type="NCBI Taxonomy" id="2994844"/>
    <lineage>
        <taxon>Bacteria</taxon>
        <taxon>Pseudomonadati</taxon>
        <taxon>Pseudomonadota</taxon>
        <taxon>Gammaproteobacteria</taxon>
        <taxon>Enterobacterales</taxon>
        <taxon>Erwiniaceae</taxon>
        <taxon>Buchnera</taxon>
    </lineage>
</organism>
<evidence type="ECO:0000313" key="1">
    <source>
        <dbReference type="EMBL" id="WAI11759.1"/>
    </source>
</evidence>
<protein>
    <submittedName>
        <fullName evidence="1">Uncharacterized protein</fullName>
    </submittedName>
</protein>